<sequence length="343" mass="39485">MVLVSVIIPVHNAEEWLEECLESVVNQKVDPEMLEVSIVNDCSTDRSSNIIQQKAAIMKNKGIRVIYTENNGQSGRGCGYAKNKAIKQSSGDYLCFLDADDIMKQDKIQIQLHHAQTFKEPVLIGSNFERIPADSTQRFTQWHQSLSGEKLRTQRFREITLAHPTWFMHREVWERVGGYDESFPGCPEDMIFFYKWIELDGKISKVPETLTVYRWHKTATSYSIHRNRLMQVKVAHFEAMILSEVHEFTIWSVGRDGKKFFMSLSDASKNKVKAFCDVTKIGTDYMDHKNRRKIPIIHFSDATPIVAVCVALNRGLANGEIGEFEKNLATMNWTEGTDYWHLV</sequence>
<proteinExistence type="predicted"/>
<gene>
    <name evidence="2" type="ORF">VSP0166_LOCUS6851</name>
</gene>
<dbReference type="EMBL" id="HBKP01009684">
    <property type="protein sequence ID" value="CAE2215085.1"/>
    <property type="molecule type" value="Transcribed_RNA"/>
</dbReference>
<accession>A0A7S4MD31</accession>
<organism evidence="2">
    <name type="scientific">Vannella robusta</name>
    <dbReference type="NCBI Taxonomy" id="1487602"/>
    <lineage>
        <taxon>Eukaryota</taxon>
        <taxon>Amoebozoa</taxon>
        <taxon>Discosea</taxon>
        <taxon>Flabellinia</taxon>
        <taxon>Vannellidae</taxon>
        <taxon>Vannella</taxon>
    </lineage>
</organism>
<dbReference type="InterPro" id="IPR001173">
    <property type="entry name" value="Glyco_trans_2-like"/>
</dbReference>
<dbReference type="Pfam" id="PF00535">
    <property type="entry name" value="Glycos_transf_2"/>
    <property type="match status" value="1"/>
</dbReference>
<dbReference type="PANTHER" id="PTHR22916:SF3">
    <property type="entry name" value="UDP-GLCNAC:BETAGAL BETA-1,3-N-ACETYLGLUCOSAMINYLTRANSFERASE-LIKE PROTEIN 1"/>
    <property type="match status" value="1"/>
</dbReference>
<dbReference type="AlphaFoldDB" id="A0A7S4MD31"/>
<name>A0A7S4MD31_9EUKA</name>
<reference evidence="2" key="1">
    <citation type="submission" date="2021-01" db="EMBL/GenBank/DDBJ databases">
        <authorList>
            <person name="Corre E."/>
            <person name="Pelletier E."/>
            <person name="Niang G."/>
            <person name="Scheremetjew M."/>
            <person name="Finn R."/>
            <person name="Kale V."/>
            <person name="Holt S."/>
            <person name="Cochrane G."/>
            <person name="Meng A."/>
            <person name="Brown T."/>
            <person name="Cohen L."/>
        </authorList>
    </citation>
    <scope>NUCLEOTIDE SEQUENCE</scope>
    <source>
        <strain evidence="2">DIVA3 518/3/11/1/6</strain>
    </source>
</reference>
<dbReference type="InterPro" id="IPR029044">
    <property type="entry name" value="Nucleotide-diphossugar_trans"/>
</dbReference>
<feature type="domain" description="Glycosyltransferase 2-like" evidence="1">
    <location>
        <begin position="5"/>
        <end position="173"/>
    </location>
</feature>
<dbReference type="SUPFAM" id="SSF53448">
    <property type="entry name" value="Nucleotide-diphospho-sugar transferases"/>
    <property type="match status" value="1"/>
</dbReference>
<dbReference type="Gene3D" id="3.90.550.10">
    <property type="entry name" value="Spore Coat Polysaccharide Biosynthesis Protein SpsA, Chain A"/>
    <property type="match status" value="1"/>
</dbReference>
<evidence type="ECO:0000313" key="2">
    <source>
        <dbReference type="EMBL" id="CAE2215085.1"/>
    </source>
</evidence>
<evidence type="ECO:0000259" key="1">
    <source>
        <dbReference type="Pfam" id="PF00535"/>
    </source>
</evidence>
<dbReference type="GO" id="GO:0016758">
    <property type="term" value="F:hexosyltransferase activity"/>
    <property type="evidence" value="ECO:0007669"/>
    <property type="project" value="UniProtKB-ARBA"/>
</dbReference>
<protein>
    <recommendedName>
        <fullName evidence="1">Glycosyltransferase 2-like domain-containing protein</fullName>
    </recommendedName>
</protein>
<dbReference type="PANTHER" id="PTHR22916">
    <property type="entry name" value="GLYCOSYLTRANSFERASE"/>
    <property type="match status" value="1"/>
</dbReference>